<evidence type="ECO:0000259" key="2">
    <source>
        <dbReference type="Pfam" id="PF16561"/>
    </source>
</evidence>
<evidence type="ECO:0000256" key="1">
    <source>
        <dbReference type="ARBA" id="ARBA00010926"/>
    </source>
</evidence>
<name>A0A971M5U1_9BACT</name>
<reference evidence="3" key="1">
    <citation type="journal article" date="2020" name="Biotechnol. Biofuels">
        <title>New insights from the biogas microbiome by comprehensive genome-resolved metagenomics of nearly 1600 species originating from multiple anaerobic digesters.</title>
        <authorList>
            <person name="Campanaro S."/>
            <person name="Treu L."/>
            <person name="Rodriguez-R L.M."/>
            <person name="Kovalovszki A."/>
            <person name="Ziels R.M."/>
            <person name="Maus I."/>
            <person name="Zhu X."/>
            <person name="Kougias P.G."/>
            <person name="Basile A."/>
            <person name="Luo G."/>
            <person name="Schluter A."/>
            <person name="Konstantinidis K.T."/>
            <person name="Angelidaki I."/>
        </authorList>
    </citation>
    <scope>NUCLEOTIDE SEQUENCE</scope>
    <source>
        <strain evidence="3">AS06rmzACSIP_7</strain>
    </source>
</reference>
<comment type="similarity">
    <text evidence="1">Belongs to the 5'-AMP-activated protein kinase beta subunit family.</text>
</comment>
<evidence type="ECO:0000313" key="4">
    <source>
        <dbReference type="Proteomes" id="UP000777265"/>
    </source>
</evidence>
<keyword evidence="3" id="KW-0378">Hydrolase</keyword>
<organism evidence="3 4">
    <name type="scientific">Syntrophorhabdus aromaticivorans</name>
    <dbReference type="NCBI Taxonomy" id="328301"/>
    <lineage>
        <taxon>Bacteria</taxon>
        <taxon>Pseudomonadati</taxon>
        <taxon>Thermodesulfobacteriota</taxon>
        <taxon>Syntrophorhabdia</taxon>
        <taxon>Syntrophorhabdales</taxon>
        <taxon>Syntrophorhabdaceae</taxon>
        <taxon>Syntrophorhabdus</taxon>
    </lineage>
</organism>
<dbReference type="Gene3D" id="2.60.40.10">
    <property type="entry name" value="Immunoglobulins"/>
    <property type="match status" value="1"/>
</dbReference>
<gene>
    <name evidence="3" type="ORF">GXY80_13285</name>
</gene>
<accession>A0A971M5U1</accession>
<dbReference type="Proteomes" id="UP000777265">
    <property type="component" value="Unassembled WGS sequence"/>
</dbReference>
<dbReference type="InterPro" id="IPR050827">
    <property type="entry name" value="CRP1_MDG1_kinase"/>
</dbReference>
<feature type="domain" description="AMP-activated protein kinase glycogen-binding" evidence="2">
    <location>
        <begin position="19"/>
        <end position="94"/>
    </location>
</feature>
<comment type="caution">
    <text evidence="3">The sequence shown here is derived from an EMBL/GenBank/DDBJ whole genome shotgun (WGS) entry which is preliminary data.</text>
</comment>
<dbReference type="CDD" id="cd07184">
    <property type="entry name" value="E_set_Isoamylase_like_N"/>
    <property type="match status" value="1"/>
</dbReference>
<dbReference type="InterPro" id="IPR013783">
    <property type="entry name" value="Ig-like_fold"/>
</dbReference>
<dbReference type="GO" id="GO:0016787">
    <property type="term" value="F:hydrolase activity"/>
    <property type="evidence" value="ECO:0007669"/>
    <property type="project" value="UniProtKB-KW"/>
</dbReference>
<evidence type="ECO:0000313" key="3">
    <source>
        <dbReference type="EMBL" id="NLW36428.1"/>
    </source>
</evidence>
<proteinExistence type="inferred from homology"/>
<dbReference type="Pfam" id="PF16561">
    <property type="entry name" value="AMPK1_CBM"/>
    <property type="match status" value="1"/>
</dbReference>
<protein>
    <submittedName>
        <fullName evidence="3">Glycoside hydrolase</fullName>
    </submittedName>
</protein>
<sequence>MAQPKTTNKKITFTLNAPDAENVALAGTFNNWNTSSHPMKRARKGKNGQGDWQIKISLEPGTYQYLFVVDGQWWNDPGANEQMPNEFGTLNDVMRL</sequence>
<dbReference type="AlphaFoldDB" id="A0A971M5U1"/>
<dbReference type="PANTHER" id="PTHR10343:SF84">
    <property type="entry name" value="5'-AMP-ACTIVATED PROTEIN KINASE SUBUNIT BETA-1"/>
    <property type="match status" value="1"/>
</dbReference>
<dbReference type="PANTHER" id="PTHR10343">
    <property type="entry name" value="5'-AMP-ACTIVATED PROTEIN KINASE , BETA SUBUNIT"/>
    <property type="match status" value="1"/>
</dbReference>
<dbReference type="SUPFAM" id="SSF81296">
    <property type="entry name" value="E set domains"/>
    <property type="match status" value="1"/>
</dbReference>
<dbReference type="InterPro" id="IPR032640">
    <property type="entry name" value="AMPK1_CBM"/>
</dbReference>
<dbReference type="InterPro" id="IPR014756">
    <property type="entry name" value="Ig_E-set"/>
</dbReference>
<dbReference type="EMBL" id="JAAYEE010000251">
    <property type="protein sequence ID" value="NLW36428.1"/>
    <property type="molecule type" value="Genomic_DNA"/>
</dbReference>
<reference evidence="3" key="2">
    <citation type="submission" date="2020-01" db="EMBL/GenBank/DDBJ databases">
        <authorList>
            <person name="Campanaro S."/>
        </authorList>
    </citation>
    <scope>NUCLEOTIDE SEQUENCE</scope>
    <source>
        <strain evidence="3">AS06rmzACSIP_7</strain>
    </source>
</reference>